<reference evidence="3" key="1">
    <citation type="submission" date="2016-04" db="EMBL/GenBank/DDBJ databases">
        <title>Comparative genomics of biotechnologically important yeasts.</title>
        <authorList>
            <consortium name="DOE Joint Genome Institute"/>
            <person name="Riley R."/>
            <person name="Haridas S."/>
            <person name="Wolfe K.H."/>
            <person name="Lopes M.R."/>
            <person name="Hittinger C.T."/>
            <person name="Goker M."/>
            <person name="Salamov A."/>
            <person name="Wisecaver J."/>
            <person name="Long T.M."/>
            <person name="Aerts A.L."/>
            <person name="Barry K."/>
            <person name="Choi C."/>
            <person name="Clum A."/>
            <person name="Coughlan A.Y."/>
            <person name="Deshpande S."/>
            <person name="Douglass A.P."/>
            <person name="Hanson S.J."/>
            <person name="Klenk H.-P."/>
            <person name="Labutti K."/>
            <person name="Lapidus A."/>
            <person name="Lindquist E."/>
            <person name="Lipzen A."/>
            <person name="Meier-Kolthoff J.P."/>
            <person name="Ohm R.A."/>
            <person name="Otillar R.P."/>
            <person name="Pangilinan J."/>
            <person name="Peng Y."/>
            <person name="Rokas A."/>
            <person name="Rosa C.A."/>
            <person name="Scheuner C."/>
            <person name="Sibirny A.A."/>
            <person name="Slot J.C."/>
            <person name="Stielow J.B."/>
            <person name="Sun H."/>
            <person name="Kurtzman C.P."/>
            <person name="Blackwell M."/>
            <person name="Grigoriev I.V."/>
            <person name="Jeffries T.W."/>
        </authorList>
    </citation>
    <scope>NUCLEOTIDE SEQUENCE [LARGE SCALE GENOMIC DNA]</scope>
    <source>
        <strain evidence="3">NRRL YB-2248</strain>
    </source>
</reference>
<dbReference type="EMBL" id="KV453848">
    <property type="protein sequence ID" value="ODV87414.1"/>
    <property type="molecule type" value="Genomic_DNA"/>
</dbReference>
<name>A0A1E4T6N0_9ASCO</name>
<evidence type="ECO:0000313" key="2">
    <source>
        <dbReference type="EMBL" id="ODV87414.1"/>
    </source>
</evidence>
<evidence type="ECO:0000313" key="3">
    <source>
        <dbReference type="Proteomes" id="UP000094801"/>
    </source>
</evidence>
<sequence>METSMPEADVRQIKHLLNRLMLGLNDEYTENANINNQLKELGKKSGLNYDQFLQKASSETDKIDNTSLDLSNIELSDEDLTIYKLEAQKNMILSKLQKEEYLCSNYETILDKHKELINLINLNIKNKMRFDQDYSVLYKNLVNERIDQYQINLDFLDNLVHKSSQDYNRMLKSLRSKFENYVTEDEKGEDDEVHAHSSQEQPKQN</sequence>
<proteinExistence type="predicted"/>
<feature type="compositionally biased region" description="Acidic residues" evidence="1">
    <location>
        <begin position="183"/>
        <end position="192"/>
    </location>
</feature>
<protein>
    <submittedName>
        <fullName evidence="2">Uncharacterized protein</fullName>
    </submittedName>
</protein>
<keyword evidence="3" id="KW-1185">Reference proteome</keyword>
<gene>
    <name evidence="2" type="ORF">CANARDRAFT_5950</name>
</gene>
<organism evidence="2 3">
    <name type="scientific">[Candida] arabinofermentans NRRL YB-2248</name>
    <dbReference type="NCBI Taxonomy" id="983967"/>
    <lineage>
        <taxon>Eukaryota</taxon>
        <taxon>Fungi</taxon>
        <taxon>Dikarya</taxon>
        <taxon>Ascomycota</taxon>
        <taxon>Saccharomycotina</taxon>
        <taxon>Pichiomycetes</taxon>
        <taxon>Pichiales</taxon>
        <taxon>Pichiaceae</taxon>
        <taxon>Ogataea</taxon>
        <taxon>Ogataea/Candida clade</taxon>
    </lineage>
</organism>
<dbReference type="AlphaFoldDB" id="A0A1E4T6N0"/>
<feature type="compositionally biased region" description="Polar residues" evidence="1">
    <location>
        <begin position="196"/>
        <end position="205"/>
    </location>
</feature>
<dbReference type="Proteomes" id="UP000094801">
    <property type="component" value="Unassembled WGS sequence"/>
</dbReference>
<evidence type="ECO:0000256" key="1">
    <source>
        <dbReference type="SAM" id="MobiDB-lite"/>
    </source>
</evidence>
<dbReference type="OrthoDB" id="3991958at2759"/>
<feature type="region of interest" description="Disordered" evidence="1">
    <location>
        <begin position="183"/>
        <end position="205"/>
    </location>
</feature>
<accession>A0A1E4T6N0</accession>